<dbReference type="AlphaFoldDB" id="A4F987"/>
<evidence type="ECO:0000313" key="1">
    <source>
        <dbReference type="EMBL" id="CAM00612.1"/>
    </source>
</evidence>
<dbReference type="KEGG" id="sen:SACE_1289"/>
<proteinExistence type="predicted"/>
<dbReference type="EMBL" id="AM420293">
    <property type="protein sequence ID" value="CAM00612.1"/>
    <property type="molecule type" value="Genomic_DNA"/>
</dbReference>
<dbReference type="Proteomes" id="UP000006728">
    <property type="component" value="Chromosome"/>
</dbReference>
<protein>
    <submittedName>
        <fullName evidence="1">Uncharacterized protein</fullName>
    </submittedName>
</protein>
<gene>
    <name evidence="1" type="ordered locus">SACE_1289</name>
</gene>
<accession>A4F987</accession>
<reference evidence="1 2" key="1">
    <citation type="journal article" date="2007" name="Nat. Biotechnol.">
        <title>Complete genome sequence of the erythromycin-producing bacterium Saccharopolyspora erythraea NRRL23338.</title>
        <authorList>
            <person name="Oliynyk M."/>
            <person name="Samborskyy M."/>
            <person name="Lester J.B."/>
            <person name="Mironenko T."/>
            <person name="Scott N."/>
            <person name="Dickens S."/>
            <person name="Haydock S.F."/>
            <person name="Leadlay P.F."/>
        </authorList>
    </citation>
    <scope>NUCLEOTIDE SEQUENCE [LARGE SCALE GENOMIC DNA]</scope>
    <source>
        <strain evidence="2">ATCC 11635 / DSM 40517 / JCM 4748 / NBRC 13426 / NCIMB 8594 / NRRL 2338</strain>
    </source>
</reference>
<sequence length="30" mass="3521">MQARGDDFEHHLPFGGYRIGELFVRGRMVE</sequence>
<organism evidence="1 2">
    <name type="scientific">Saccharopolyspora erythraea (strain ATCC 11635 / DSM 40517 / JCM 4748 / NBRC 13426 / NCIMB 8594 / NRRL 2338)</name>
    <dbReference type="NCBI Taxonomy" id="405948"/>
    <lineage>
        <taxon>Bacteria</taxon>
        <taxon>Bacillati</taxon>
        <taxon>Actinomycetota</taxon>
        <taxon>Actinomycetes</taxon>
        <taxon>Pseudonocardiales</taxon>
        <taxon>Pseudonocardiaceae</taxon>
        <taxon>Saccharopolyspora</taxon>
    </lineage>
</organism>
<evidence type="ECO:0000313" key="2">
    <source>
        <dbReference type="Proteomes" id="UP000006728"/>
    </source>
</evidence>
<dbReference type="HOGENOM" id="CLU_3405264_0_0_11"/>
<name>A4F987_SACEN</name>
<keyword evidence="2" id="KW-1185">Reference proteome</keyword>